<accession>A0ABM3VL87</accession>
<keyword evidence="2" id="KW-1185">Reference proteome</keyword>
<keyword evidence="1" id="KW-1133">Transmembrane helix</keyword>
<dbReference type="RefSeq" id="XP_058986562.1">
    <property type="nucleotide sequence ID" value="XM_059130579.1"/>
</dbReference>
<name>A0ABM3VL87_MUSDO</name>
<organism evidence="2 3">
    <name type="scientific">Musca domestica</name>
    <name type="common">House fly</name>
    <dbReference type="NCBI Taxonomy" id="7370"/>
    <lineage>
        <taxon>Eukaryota</taxon>
        <taxon>Metazoa</taxon>
        <taxon>Ecdysozoa</taxon>
        <taxon>Arthropoda</taxon>
        <taxon>Hexapoda</taxon>
        <taxon>Insecta</taxon>
        <taxon>Pterygota</taxon>
        <taxon>Neoptera</taxon>
        <taxon>Endopterygota</taxon>
        <taxon>Diptera</taxon>
        <taxon>Brachycera</taxon>
        <taxon>Muscomorpha</taxon>
        <taxon>Muscoidea</taxon>
        <taxon>Muscidae</taxon>
        <taxon>Musca</taxon>
    </lineage>
</organism>
<proteinExistence type="predicted"/>
<dbReference type="Proteomes" id="UP001652621">
    <property type="component" value="Unplaced"/>
</dbReference>
<evidence type="ECO:0000256" key="1">
    <source>
        <dbReference type="SAM" id="Phobius"/>
    </source>
</evidence>
<dbReference type="GeneID" id="101888947"/>
<reference evidence="3" key="1">
    <citation type="submission" date="2025-08" db="UniProtKB">
        <authorList>
            <consortium name="RefSeq"/>
        </authorList>
    </citation>
    <scope>IDENTIFICATION</scope>
    <source>
        <strain evidence="3">Aabys</strain>
        <tissue evidence="3">Whole body</tissue>
    </source>
</reference>
<protein>
    <submittedName>
        <fullName evidence="3">Uncharacterized protein LOC101888947 isoform X1</fullName>
    </submittedName>
</protein>
<feature type="transmembrane region" description="Helical" evidence="1">
    <location>
        <begin position="154"/>
        <end position="181"/>
    </location>
</feature>
<sequence>MQPHTNKNTNNTNKRIAKRPMGFSVQNSETGEVSYIQTDADKVQQLSYDAETGEPIIGKIRVRYIKQKNFQIPKKLLRGSPCEEFEKEMLGRSEEIYQEPCASISKEPPASTVQTVKPKLKCKTKTYNRDDFINMEGVSNDIILGYNKSNYRMLLLPTLFFFNVYAAVIVMILEIFFHFWAHFKNGVNMNKDIYYRSPLHVMTSQFCARCRSESEMEANIFRHLNKQMRLARQSKTLKNVSKAIG</sequence>
<keyword evidence="1" id="KW-0812">Transmembrane</keyword>
<keyword evidence="1" id="KW-0472">Membrane</keyword>
<evidence type="ECO:0000313" key="3">
    <source>
        <dbReference type="RefSeq" id="XP_058986562.1"/>
    </source>
</evidence>
<gene>
    <name evidence="3" type="primary">LOC101888947</name>
</gene>
<evidence type="ECO:0000313" key="2">
    <source>
        <dbReference type="Proteomes" id="UP001652621"/>
    </source>
</evidence>